<proteinExistence type="predicted"/>
<name>A0ABD3NGU7_9STRA</name>
<gene>
    <name evidence="2" type="ORF">HJC23_005761</name>
</gene>
<dbReference type="Proteomes" id="UP001516023">
    <property type="component" value="Unassembled WGS sequence"/>
</dbReference>
<dbReference type="EMBL" id="JABMIG020000552">
    <property type="protein sequence ID" value="KAL3775172.1"/>
    <property type="molecule type" value="Genomic_DNA"/>
</dbReference>
<keyword evidence="1" id="KW-0732">Signal</keyword>
<sequence length="159" mass="17384">MTTKISCAFFTLLLLSPCFTTARKSATIDPTLSRRRMAFLTGPLVDNSRTANKISTYENLGSRSSKMPSCCDASILSTRPLNRILNRIPVTSGSTRLFSLKPAALPLMDSGEFSGDYVYRDLIHALLLLVSWLPHAGDNVPFFLISHASPLGYLASLLS</sequence>
<reference evidence="2 3" key="1">
    <citation type="journal article" date="2020" name="G3 (Bethesda)">
        <title>Improved Reference Genome for Cyclotella cryptica CCMP332, a Model for Cell Wall Morphogenesis, Salinity Adaptation, and Lipid Production in Diatoms (Bacillariophyta).</title>
        <authorList>
            <person name="Roberts W.R."/>
            <person name="Downey K.M."/>
            <person name="Ruck E.C."/>
            <person name="Traller J.C."/>
            <person name="Alverson A.J."/>
        </authorList>
    </citation>
    <scope>NUCLEOTIDE SEQUENCE [LARGE SCALE GENOMIC DNA]</scope>
    <source>
        <strain evidence="2 3">CCMP332</strain>
    </source>
</reference>
<organism evidence="2 3">
    <name type="scientific">Cyclotella cryptica</name>
    <dbReference type="NCBI Taxonomy" id="29204"/>
    <lineage>
        <taxon>Eukaryota</taxon>
        <taxon>Sar</taxon>
        <taxon>Stramenopiles</taxon>
        <taxon>Ochrophyta</taxon>
        <taxon>Bacillariophyta</taxon>
        <taxon>Coscinodiscophyceae</taxon>
        <taxon>Thalassiosirophycidae</taxon>
        <taxon>Stephanodiscales</taxon>
        <taxon>Stephanodiscaceae</taxon>
        <taxon>Cyclotella</taxon>
    </lineage>
</organism>
<feature type="signal peptide" evidence="1">
    <location>
        <begin position="1"/>
        <end position="22"/>
    </location>
</feature>
<accession>A0ABD3NGU7</accession>
<evidence type="ECO:0000313" key="3">
    <source>
        <dbReference type="Proteomes" id="UP001516023"/>
    </source>
</evidence>
<keyword evidence="3" id="KW-1185">Reference proteome</keyword>
<evidence type="ECO:0000256" key="1">
    <source>
        <dbReference type="SAM" id="SignalP"/>
    </source>
</evidence>
<protein>
    <submittedName>
        <fullName evidence="2">Uncharacterized protein</fullName>
    </submittedName>
</protein>
<dbReference type="AlphaFoldDB" id="A0ABD3NGU7"/>
<comment type="caution">
    <text evidence="2">The sequence shown here is derived from an EMBL/GenBank/DDBJ whole genome shotgun (WGS) entry which is preliminary data.</text>
</comment>
<feature type="chain" id="PRO_5044839302" evidence="1">
    <location>
        <begin position="23"/>
        <end position="159"/>
    </location>
</feature>
<evidence type="ECO:0000313" key="2">
    <source>
        <dbReference type="EMBL" id="KAL3775172.1"/>
    </source>
</evidence>